<evidence type="ECO:0000259" key="5">
    <source>
        <dbReference type="Pfam" id="PF25183"/>
    </source>
</evidence>
<dbReference type="GO" id="GO:0009279">
    <property type="term" value="C:cell outer membrane"/>
    <property type="evidence" value="ECO:0007669"/>
    <property type="project" value="UniProtKB-SubCell"/>
</dbReference>
<dbReference type="AlphaFoldDB" id="A0A7W7ZMQ7"/>
<dbReference type="Gene3D" id="2.40.170.20">
    <property type="entry name" value="TonB-dependent receptor, beta-barrel domain"/>
    <property type="match status" value="1"/>
</dbReference>
<evidence type="ECO:0000256" key="3">
    <source>
        <dbReference type="ARBA" id="ARBA00023237"/>
    </source>
</evidence>
<evidence type="ECO:0000313" key="7">
    <source>
        <dbReference type="Proteomes" id="UP000584867"/>
    </source>
</evidence>
<keyword evidence="2" id="KW-0472">Membrane</keyword>
<feature type="region of interest" description="Disordered" evidence="4">
    <location>
        <begin position="995"/>
        <end position="1016"/>
    </location>
</feature>
<proteinExistence type="predicted"/>
<dbReference type="Proteomes" id="UP000584867">
    <property type="component" value="Unassembled WGS sequence"/>
</dbReference>
<dbReference type="InterPro" id="IPR036942">
    <property type="entry name" value="Beta-barrel_TonB_sf"/>
</dbReference>
<organism evidence="6 7">
    <name type="scientific">Granulicella mallensis</name>
    <dbReference type="NCBI Taxonomy" id="940614"/>
    <lineage>
        <taxon>Bacteria</taxon>
        <taxon>Pseudomonadati</taxon>
        <taxon>Acidobacteriota</taxon>
        <taxon>Terriglobia</taxon>
        <taxon>Terriglobales</taxon>
        <taxon>Acidobacteriaceae</taxon>
        <taxon>Granulicella</taxon>
    </lineage>
</organism>
<accession>A0A7W7ZMQ7</accession>
<feature type="domain" description="TonB-dependent transporter Oar-like beta-barrel" evidence="5">
    <location>
        <begin position="243"/>
        <end position="1129"/>
    </location>
</feature>
<dbReference type="Pfam" id="PF25183">
    <property type="entry name" value="OMP_b-brl_4"/>
    <property type="match status" value="1"/>
</dbReference>
<reference evidence="6 7" key="1">
    <citation type="submission" date="2020-08" db="EMBL/GenBank/DDBJ databases">
        <title>Genomic Encyclopedia of Type Strains, Phase IV (KMG-V): Genome sequencing to study the core and pangenomes of soil and plant-associated prokaryotes.</title>
        <authorList>
            <person name="Whitman W."/>
        </authorList>
    </citation>
    <scope>NUCLEOTIDE SEQUENCE [LARGE SCALE GENOMIC DNA]</scope>
    <source>
        <strain evidence="6 7">X5P3</strain>
    </source>
</reference>
<evidence type="ECO:0000256" key="2">
    <source>
        <dbReference type="ARBA" id="ARBA00023136"/>
    </source>
</evidence>
<comment type="subcellular location">
    <subcellularLocation>
        <location evidence="1">Cell outer membrane</location>
    </subcellularLocation>
</comment>
<sequence>MSANSNSYRIGILISLYVVLRMLFPFNNAHSFAVWAQAPTSNWNGVLRTDRFLPAREGTVLLDSGTNHYSAAVNTEGAFSFQSLNAGLYSVTVRSAGNFYRSATQVSIPSAAVGVTLKLGRDGSVEMVNTEIGRVVDTDQLTNKGVSEIPLNKRDFSQILLLAAGTSSDTNGASNFTQQFAINGQRGVEATFSLDGADISDPEMGGGTFTNFNVDAILDLKSSSGVMPADIGRGASGYTDILTRSGTSDLHGSFFEFLRNSALDARNYFDHPSPVSPGRIPPFRRNEFGFTNGGPVPISRWLGNSKQIFYFIEYQGFRQVLGTTQVLSVPTAEQRSGMDTTAFPGDTLFVPVNSSISQILARYPLPDYSAGTFGANTYATSSKVNTDADQFSGRLDFQSGARDHWMARFSLDNLSGPTTNPDQTVIDPSFGVEYVDHQRNGVLTWIHTASPTLMFESALSAIRTTPSFPTPNTTDPAVKFNDALFEPFNAPGGSVSRDYGNLFQARENVTFSRNAHTVKLGAEIRLNRDSGYFGTSPNGEYDFGGGTAYSAVKITSASGSHTINIGDPLPDTLSAFLTGSAFAYTRAVAPAYFSNGQNIGATGVNRTAIAAYVEDTWKATSRLTIGYGLRFELYTPISDRAHRTSGFYPSPGGGQVFLINPEPRYRTRMNNWAPRLQADYRLSPALILHAGAALTTIPPNLWQDNMITGNLPFVFYPRVTAGPTAFVPYGFQFTPAQLPRVYTPDGTDIFANRRPNDVPANTEVDIDRLEQGIADASDGETTPLNVGGISRNFGNAGLGTWSLGLEQSLGQVTLSATYIGTTAYRLPRVAFPNAYPGATAQFAPYTNFNAVGQAVGGFGTEGEMTATSHSSYNALQVSGQGRTPHGGPAFQANYTWSKSIDDTSSVGGTSATSTVGAIAQAAPQNPFDTHPERGPSVFDTTNSFSLSLTQSLPVDAIHPLNHVSRKLTHGWQLISISSLSGGTPFTVYSGIQQTGAGSANTDRPDQIAKPSLSTARSKREDYFGRGSDNASFFSIPINVPGGTGPNHGSFGTLGRNTFRGPAYYDYDFSLVKDTPIGRRRSGAELTNLQFKAEFFNLFNIVNMGLPSNTILGAGFGQINRTNGNSRQIQFSLKLEY</sequence>
<evidence type="ECO:0000256" key="4">
    <source>
        <dbReference type="SAM" id="MobiDB-lite"/>
    </source>
</evidence>
<gene>
    <name evidence="6" type="ORF">HDF15_000893</name>
</gene>
<dbReference type="SUPFAM" id="SSF56935">
    <property type="entry name" value="Porins"/>
    <property type="match status" value="1"/>
</dbReference>
<evidence type="ECO:0000313" key="6">
    <source>
        <dbReference type="EMBL" id="MBB5062563.1"/>
    </source>
</evidence>
<dbReference type="InterPro" id="IPR057601">
    <property type="entry name" value="Oar-like_b-barrel"/>
</dbReference>
<protein>
    <recommendedName>
        <fullName evidence="5">TonB-dependent transporter Oar-like beta-barrel domain-containing protein</fullName>
    </recommendedName>
</protein>
<comment type="caution">
    <text evidence="6">The sequence shown here is derived from an EMBL/GenBank/DDBJ whole genome shotgun (WGS) entry which is preliminary data.</text>
</comment>
<evidence type="ECO:0000256" key="1">
    <source>
        <dbReference type="ARBA" id="ARBA00004442"/>
    </source>
</evidence>
<dbReference type="EMBL" id="JACHIO010000003">
    <property type="protein sequence ID" value="MBB5062563.1"/>
    <property type="molecule type" value="Genomic_DNA"/>
</dbReference>
<name>A0A7W7ZMQ7_9BACT</name>
<keyword evidence="3" id="KW-0998">Cell outer membrane</keyword>
<dbReference type="RefSeq" id="WP_184253105.1">
    <property type="nucleotide sequence ID" value="NZ_JACHIO010000003.1"/>
</dbReference>